<dbReference type="GO" id="GO:0006355">
    <property type="term" value="P:regulation of DNA-templated transcription"/>
    <property type="evidence" value="ECO:0007669"/>
    <property type="project" value="InterPro"/>
</dbReference>
<dbReference type="CDD" id="cd06170">
    <property type="entry name" value="LuxR_C_like"/>
    <property type="match status" value="1"/>
</dbReference>
<organism evidence="4 5">
    <name type="scientific">Amycolatopsis mediterranei (strain U-32)</name>
    <dbReference type="NCBI Taxonomy" id="749927"/>
    <lineage>
        <taxon>Bacteria</taxon>
        <taxon>Bacillati</taxon>
        <taxon>Actinomycetota</taxon>
        <taxon>Actinomycetes</taxon>
        <taxon>Pseudonocardiales</taxon>
        <taxon>Pseudonocardiaceae</taxon>
        <taxon>Amycolatopsis</taxon>
    </lineage>
</organism>
<dbReference type="GO" id="GO:0004016">
    <property type="term" value="F:adenylate cyclase activity"/>
    <property type="evidence" value="ECO:0007669"/>
    <property type="project" value="TreeGrafter"/>
</dbReference>
<dbReference type="SMART" id="SM00421">
    <property type="entry name" value="HTH_LUXR"/>
    <property type="match status" value="1"/>
</dbReference>
<dbReference type="HOGENOM" id="CLU_006850_4_1_11"/>
<name>A0A0H3DDA7_AMYMU</name>
<dbReference type="GeneID" id="92874130"/>
<dbReference type="RefSeq" id="WP_013228256.1">
    <property type="nucleotide sequence ID" value="NC_014318.1"/>
</dbReference>
<evidence type="ECO:0000313" key="5">
    <source>
        <dbReference type="Proteomes" id="UP000000328"/>
    </source>
</evidence>
<evidence type="ECO:0000259" key="3">
    <source>
        <dbReference type="PROSITE" id="PS50043"/>
    </source>
</evidence>
<dbReference type="eggNOG" id="COG2197">
    <property type="taxonomic scope" value="Bacteria"/>
</dbReference>
<dbReference type="EMBL" id="CP002000">
    <property type="protein sequence ID" value="ADJ48207.1"/>
    <property type="molecule type" value="Genomic_DNA"/>
</dbReference>
<protein>
    <submittedName>
        <fullName evidence="4">LuxR family transcriptional regulator fused with ATPase domain</fullName>
    </submittedName>
</protein>
<proteinExistence type="predicted"/>
<keyword evidence="2" id="KW-0067">ATP-binding</keyword>
<accession>A0A0H3DDA7</accession>
<dbReference type="Pfam" id="PF13191">
    <property type="entry name" value="AAA_16"/>
    <property type="match status" value="1"/>
</dbReference>
<evidence type="ECO:0000256" key="1">
    <source>
        <dbReference type="ARBA" id="ARBA00022741"/>
    </source>
</evidence>
<dbReference type="Gene3D" id="3.40.50.300">
    <property type="entry name" value="P-loop containing nucleotide triphosphate hydrolases"/>
    <property type="match status" value="1"/>
</dbReference>
<dbReference type="GO" id="GO:0003677">
    <property type="term" value="F:DNA binding"/>
    <property type="evidence" value="ECO:0007669"/>
    <property type="project" value="InterPro"/>
</dbReference>
<dbReference type="InterPro" id="IPR000792">
    <property type="entry name" value="Tscrpt_reg_LuxR_C"/>
</dbReference>
<reference evidence="4 5" key="1">
    <citation type="journal article" date="2010" name="Cell Res.">
        <title>Complete genome sequence of the rifamycin SV-producing Amycolatopsis mediterranei U32 revealed its genetic characteristics in phylogeny and metabolism.</title>
        <authorList>
            <person name="Zhao W."/>
            <person name="Zhong Y."/>
            <person name="Yuan H."/>
            <person name="Wang J."/>
            <person name="Zheng H."/>
            <person name="Wang Y."/>
            <person name="Cen X."/>
            <person name="Xu F."/>
            <person name="Bai J."/>
            <person name="Han X."/>
            <person name="Lu G."/>
            <person name="Zhu Y."/>
            <person name="Shao Z."/>
            <person name="Yan H."/>
            <person name="Li C."/>
            <person name="Peng N."/>
            <person name="Zhang Z."/>
            <person name="Zhang Y."/>
            <person name="Lin W."/>
            <person name="Fan Y."/>
            <person name="Qin Z."/>
            <person name="Hu Y."/>
            <person name="Zhu B."/>
            <person name="Wang S."/>
            <person name="Ding X."/>
            <person name="Zhao G.P."/>
        </authorList>
    </citation>
    <scope>NUCLEOTIDE SEQUENCE [LARGE SCALE GENOMIC DNA]</scope>
    <source>
        <strain evidence="5">U-32</strain>
    </source>
</reference>
<dbReference type="Pfam" id="PF00196">
    <property type="entry name" value="GerE"/>
    <property type="match status" value="1"/>
</dbReference>
<dbReference type="Proteomes" id="UP000000328">
    <property type="component" value="Chromosome"/>
</dbReference>
<evidence type="ECO:0000256" key="2">
    <source>
        <dbReference type="ARBA" id="ARBA00022840"/>
    </source>
</evidence>
<dbReference type="InterPro" id="IPR016032">
    <property type="entry name" value="Sig_transdc_resp-reg_C-effctor"/>
</dbReference>
<dbReference type="PANTHER" id="PTHR16305:SF35">
    <property type="entry name" value="TRANSCRIPTIONAL ACTIVATOR DOMAIN"/>
    <property type="match status" value="1"/>
</dbReference>
<dbReference type="GO" id="GO:0005737">
    <property type="term" value="C:cytoplasm"/>
    <property type="evidence" value="ECO:0007669"/>
    <property type="project" value="TreeGrafter"/>
</dbReference>
<dbReference type="InterPro" id="IPR027417">
    <property type="entry name" value="P-loop_NTPase"/>
</dbReference>
<dbReference type="PATRIC" id="fig|749927.5.peg.6732"/>
<dbReference type="GO" id="GO:0005524">
    <property type="term" value="F:ATP binding"/>
    <property type="evidence" value="ECO:0007669"/>
    <property type="project" value="UniProtKB-KW"/>
</dbReference>
<dbReference type="PANTHER" id="PTHR16305">
    <property type="entry name" value="TESTICULAR SOLUBLE ADENYLYL CYCLASE"/>
    <property type="match status" value="1"/>
</dbReference>
<dbReference type="SUPFAM" id="SSF46894">
    <property type="entry name" value="C-terminal effector domain of the bipartite response regulators"/>
    <property type="match status" value="1"/>
</dbReference>
<keyword evidence="1" id="KW-0547">Nucleotide-binding</keyword>
<dbReference type="PROSITE" id="PS50043">
    <property type="entry name" value="HTH_LUXR_2"/>
    <property type="match status" value="1"/>
</dbReference>
<gene>
    <name evidence="4" type="ordered locus">AMED_6476</name>
</gene>
<dbReference type="AlphaFoldDB" id="A0A0H3DDA7"/>
<feature type="domain" description="HTH luxR-type" evidence="3">
    <location>
        <begin position="842"/>
        <end position="907"/>
    </location>
</feature>
<evidence type="ECO:0000313" key="4">
    <source>
        <dbReference type="EMBL" id="ADJ48207.1"/>
    </source>
</evidence>
<dbReference type="PRINTS" id="PR00038">
    <property type="entry name" value="HTHLUXR"/>
</dbReference>
<dbReference type="SUPFAM" id="SSF52540">
    <property type="entry name" value="P-loop containing nucleoside triphosphate hydrolases"/>
    <property type="match status" value="1"/>
</dbReference>
<dbReference type="InterPro" id="IPR036388">
    <property type="entry name" value="WH-like_DNA-bd_sf"/>
</dbReference>
<dbReference type="Gene3D" id="1.10.10.10">
    <property type="entry name" value="Winged helix-like DNA-binding domain superfamily/Winged helix DNA-binding domain"/>
    <property type="match status" value="1"/>
</dbReference>
<dbReference type="KEGG" id="amd:AMED_6476"/>
<dbReference type="InterPro" id="IPR041664">
    <property type="entry name" value="AAA_16"/>
</dbReference>
<sequence length="909" mass="95670">MSGEELFGRDGDLAHVLRFVDNAAESGDALVLRGEPGVGKTALLDAAAAHARTAGATVLRIAGAEFDVEVSFGALGKLLQPFAGDLGRLPAVHSTALTVALGMGGPAAASQLAVSHAALTLLTEAAATGPVLLVVDDLPWIDRASAQILGFVARRLTGTRIGVLAAARTRDLPDPGGLPCRDVPALDADAAMALLGHRFPAMPARVRRRLADEAKGNPLALLELPTTLSKRQRSGAGALPAVLPLTQRLHDAFATRIAGLPDRARELLLVAALDGAGELRTLRAVAPEPGALAAAERLGLVHADHDRISFSHPLIRAAVVHEATEAARRRVHRQLAEAHRDHPGRHAWHLAEAATGADEHVASLLQKSAHANFRRGSPVHAVSELLRAAELSPTPAGRSTRLAEAAYLGTVVTGDLRDAARLLESAQQAATEPSLALALASANHLLNRDGAIDEAHRRLAAAVRAAPDPADASDKTLLEALYNLLLVSAFGGGDLKQWDELHAALARLRPRPPELLAIMQVTFADPARASASILDRLDAAITGLQHEVSPARIVRVGMAASSVDRLAPCRDALARVVDYGRDGGPIASAIEALFLLGSAAFHSGQWDDVLVRVDEGLDLCARHGYQLPAWHGRFLRALVGAARGDHAGAGAAVAELTGWAEPRNSGLVRNCALQVGTLDALGRGDFDAAYRFATSITPAGEFASHVPQALATLLDLVEAADRTGRLAEARAHAAAARDTGVGTLSPRLAFLTRVASALAAPEGEDCRLFAEALDAPGLDRWPFDLARAELYYGERLRRTKATARARASLTAAWERFERLGAEPWAARASTELRAVGTRPEQADLGDVVLTPQQRQIATLAAGGLTNKQIGEQLFLSPRTVGAHLYQLFPKLGVTSRAALRDALTTLDDG</sequence>
<dbReference type="OrthoDB" id="483at2"/>